<keyword evidence="1" id="KW-0732">Signal</keyword>
<dbReference type="EMBL" id="FQWC01000001">
    <property type="protein sequence ID" value="SHF77286.1"/>
    <property type="molecule type" value="Genomic_DNA"/>
</dbReference>
<dbReference type="Proteomes" id="UP000184071">
    <property type="component" value="Unassembled WGS sequence"/>
</dbReference>
<protein>
    <recommendedName>
        <fullName evidence="4">Lipocalin-like domain-containing protein</fullName>
    </recommendedName>
</protein>
<name>A0A1M5EDL8_9FLAO</name>
<feature type="chain" id="PRO_5013177724" description="Lipocalin-like domain-containing protein" evidence="1">
    <location>
        <begin position="22"/>
        <end position="238"/>
    </location>
</feature>
<accession>A0A1M5EDL8</accession>
<reference evidence="3" key="1">
    <citation type="submission" date="2016-11" db="EMBL/GenBank/DDBJ databases">
        <authorList>
            <person name="Varghese N."/>
            <person name="Submissions S."/>
        </authorList>
    </citation>
    <scope>NUCLEOTIDE SEQUENCE [LARGE SCALE GENOMIC DNA]</scope>
    <source>
        <strain evidence="3">DSM 17963</strain>
    </source>
</reference>
<dbReference type="AlphaFoldDB" id="A0A1M5EDL8"/>
<dbReference type="RefSeq" id="WP_073412393.1">
    <property type="nucleotide sequence ID" value="NZ_FQWC01000001.1"/>
</dbReference>
<dbReference type="OrthoDB" id="1253590at2"/>
<evidence type="ECO:0000313" key="2">
    <source>
        <dbReference type="EMBL" id="SHF77286.1"/>
    </source>
</evidence>
<feature type="signal peptide" evidence="1">
    <location>
        <begin position="1"/>
        <end position="21"/>
    </location>
</feature>
<evidence type="ECO:0000256" key="1">
    <source>
        <dbReference type="SAM" id="SignalP"/>
    </source>
</evidence>
<sequence>MIKLKSIARLFTCITSVLVLSAYTVTENPIITKQKKQSVSEVSGIYEFQTSWLQSTANFKPDGTFEMSYSIGEKHTTSGTWTIKKDILILKNDDNFPANKKWLIRNDKLYPILKSAKEYDMNFFYTAKKQTVEKANCAVLKNCRLRYSEANDDSTYITIKDNVFMEFPNADKEYIKSNLEWVNECEYNATVTELTASGLNFKTGDKINVKIDKIDNDMIYYTASFEGQTVTGKFIIMK</sequence>
<evidence type="ECO:0008006" key="4">
    <source>
        <dbReference type="Google" id="ProtNLM"/>
    </source>
</evidence>
<gene>
    <name evidence="2" type="ORF">SAMN05443663_101104</name>
</gene>
<organism evidence="2 3">
    <name type="scientific">Flavobacterium defluvii</name>
    <dbReference type="NCBI Taxonomy" id="370979"/>
    <lineage>
        <taxon>Bacteria</taxon>
        <taxon>Pseudomonadati</taxon>
        <taxon>Bacteroidota</taxon>
        <taxon>Flavobacteriia</taxon>
        <taxon>Flavobacteriales</taxon>
        <taxon>Flavobacteriaceae</taxon>
        <taxon>Flavobacterium</taxon>
    </lineage>
</organism>
<proteinExistence type="predicted"/>
<keyword evidence="3" id="KW-1185">Reference proteome</keyword>
<evidence type="ECO:0000313" key="3">
    <source>
        <dbReference type="Proteomes" id="UP000184071"/>
    </source>
</evidence>